<keyword evidence="7" id="KW-0812">Transmembrane</keyword>
<evidence type="ECO:0000256" key="3">
    <source>
        <dbReference type="ARBA" id="ARBA00022638"/>
    </source>
</evidence>
<evidence type="ECO:0000313" key="9">
    <source>
        <dbReference type="Proteomes" id="UP000766629"/>
    </source>
</evidence>
<feature type="transmembrane region" description="Helical" evidence="7">
    <location>
        <begin position="85"/>
        <end position="105"/>
    </location>
</feature>
<keyword evidence="5 6" id="KW-0326">Glycosidase</keyword>
<dbReference type="PANTHER" id="PTHR38107">
    <property type="match status" value="1"/>
</dbReference>
<dbReference type="PANTHER" id="PTHR38107:SF3">
    <property type="entry name" value="LYSOZYME RRRD-RELATED"/>
    <property type="match status" value="1"/>
</dbReference>
<dbReference type="InterPro" id="IPR002196">
    <property type="entry name" value="Glyco_hydro_24"/>
</dbReference>
<dbReference type="EMBL" id="JAHVJA010000001">
    <property type="protein sequence ID" value="MBY6138515.1"/>
    <property type="molecule type" value="Genomic_DNA"/>
</dbReference>
<dbReference type="InterPro" id="IPR023346">
    <property type="entry name" value="Lysozyme-like_dom_sf"/>
</dbReference>
<evidence type="ECO:0000256" key="6">
    <source>
        <dbReference type="RuleBase" id="RU003788"/>
    </source>
</evidence>
<accession>A0ABS7NBF9</accession>
<name>A0ABS7NBF9_9RHOB</name>
<keyword evidence="2 6" id="KW-0929">Antimicrobial</keyword>
<dbReference type="HAMAP" id="MF_04136">
    <property type="entry name" value="SAR_ENDOLYSIN"/>
    <property type="match status" value="1"/>
</dbReference>
<dbReference type="CDD" id="cd16900">
    <property type="entry name" value="endolysin_R21-like"/>
    <property type="match status" value="1"/>
</dbReference>
<protein>
    <recommendedName>
        <fullName evidence="6">Lysozyme</fullName>
        <ecNumber evidence="6">3.2.1.17</ecNumber>
    </recommendedName>
</protein>
<feature type="transmembrane region" description="Helical" evidence="7">
    <location>
        <begin position="12"/>
        <end position="33"/>
    </location>
</feature>
<evidence type="ECO:0000256" key="4">
    <source>
        <dbReference type="ARBA" id="ARBA00022801"/>
    </source>
</evidence>
<dbReference type="HAMAP" id="MF_04110">
    <property type="entry name" value="ENDOLYSIN_T4"/>
    <property type="match status" value="1"/>
</dbReference>
<dbReference type="InterPro" id="IPR043688">
    <property type="entry name" value="SAR_endolysin-like"/>
</dbReference>
<reference evidence="8 9" key="1">
    <citation type="submission" date="2021-06" db="EMBL/GenBank/DDBJ databases">
        <title>50 bacteria genomes isolated from Dapeng, Shenzhen, China.</title>
        <authorList>
            <person name="Zheng W."/>
            <person name="Yu S."/>
            <person name="Huang Y."/>
        </authorList>
    </citation>
    <scope>NUCLEOTIDE SEQUENCE [LARGE SCALE GENOMIC DNA]</scope>
    <source>
        <strain evidence="8 9">DP1N14-2</strain>
    </source>
</reference>
<dbReference type="InterPro" id="IPR023347">
    <property type="entry name" value="Lysozyme_dom_sf"/>
</dbReference>
<keyword evidence="3 6" id="KW-0081">Bacteriolytic enzyme</keyword>
<dbReference type="InterPro" id="IPR034690">
    <property type="entry name" value="Endolysin_T4_type"/>
</dbReference>
<evidence type="ECO:0000313" key="8">
    <source>
        <dbReference type="EMBL" id="MBY6138515.1"/>
    </source>
</evidence>
<keyword evidence="9" id="KW-1185">Reference proteome</keyword>
<keyword evidence="4 6" id="KW-0378">Hydrolase</keyword>
<gene>
    <name evidence="8" type="ORF">KUV26_03625</name>
</gene>
<keyword evidence="7" id="KW-0472">Membrane</keyword>
<comment type="catalytic activity">
    <reaction evidence="1 6">
        <text>Hydrolysis of (1-&gt;4)-beta-linkages between N-acetylmuramic acid and N-acetyl-D-glucosamine residues in a peptidoglycan and between N-acetyl-D-glucosamine residues in chitodextrins.</text>
        <dbReference type="EC" id="3.2.1.17"/>
    </reaction>
</comment>
<dbReference type="InterPro" id="IPR051018">
    <property type="entry name" value="Bacteriophage_GH24"/>
</dbReference>
<dbReference type="Proteomes" id="UP000766629">
    <property type="component" value="Unassembled WGS sequence"/>
</dbReference>
<dbReference type="Gene3D" id="1.10.530.40">
    <property type="match status" value="1"/>
</dbReference>
<organism evidence="8 9">
    <name type="scientific">Leisingera daeponensis</name>
    <dbReference type="NCBI Taxonomy" id="405746"/>
    <lineage>
        <taxon>Bacteria</taxon>
        <taxon>Pseudomonadati</taxon>
        <taxon>Pseudomonadota</taxon>
        <taxon>Alphaproteobacteria</taxon>
        <taxon>Rhodobacterales</taxon>
        <taxon>Roseobacteraceae</taxon>
        <taxon>Leisingera</taxon>
    </lineage>
</organism>
<dbReference type="SUPFAM" id="SSF53955">
    <property type="entry name" value="Lysozyme-like"/>
    <property type="match status" value="1"/>
</dbReference>
<comment type="similarity">
    <text evidence="6">Belongs to the glycosyl hydrolase 24 family.</text>
</comment>
<sequence length="237" mass="25400">MKLISNWREVLTGSWSVLFIFAGLVCLAGFFLALVSAEQLGWNPVWFAAAAALFQVLAIPARIVLQEGLRNFRADSGGAVSRRGVGLIAGSSIALASAVGFVGQWEGLRTEAYRDIVGVWTVCYGETKGVEPGDSYSKAECDQMLASEIVRYEAHLDRCLTASVPVGMKIALVSWTYNVGPGAACRSTLVKKANAGDLAGACRELPRWNRAGGRVIRGLSNRRASERSMCLKALEAA</sequence>
<dbReference type="Pfam" id="PF00959">
    <property type="entry name" value="Phage_lysozyme"/>
    <property type="match status" value="1"/>
</dbReference>
<evidence type="ECO:0000256" key="5">
    <source>
        <dbReference type="ARBA" id="ARBA00023295"/>
    </source>
</evidence>
<evidence type="ECO:0000256" key="7">
    <source>
        <dbReference type="SAM" id="Phobius"/>
    </source>
</evidence>
<evidence type="ECO:0000256" key="2">
    <source>
        <dbReference type="ARBA" id="ARBA00022529"/>
    </source>
</evidence>
<proteinExistence type="inferred from homology"/>
<comment type="caution">
    <text evidence="8">The sequence shown here is derived from an EMBL/GenBank/DDBJ whole genome shotgun (WGS) entry which is preliminary data.</text>
</comment>
<evidence type="ECO:0000256" key="1">
    <source>
        <dbReference type="ARBA" id="ARBA00000632"/>
    </source>
</evidence>
<keyword evidence="7" id="KW-1133">Transmembrane helix</keyword>
<dbReference type="EC" id="3.2.1.17" evidence="6"/>
<feature type="transmembrane region" description="Helical" evidence="7">
    <location>
        <begin position="45"/>
        <end position="65"/>
    </location>
</feature>